<gene>
    <name evidence="6" type="ORF">CO165_05025</name>
</gene>
<feature type="domain" description="N-acetylmuramoyl-L-alanine amidase" evidence="5">
    <location>
        <begin position="87"/>
        <end position="246"/>
    </location>
</feature>
<dbReference type="GO" id="GO:0009254">
    <property type="term" value="P:peptidoglycan turnover"/>
    <property type="evidence" value="ECO:0007669"/>
    <property type="project" value="TreeGrafter"/>
</dbReference>
<evidence type="ECO:0000259" key="5">
    <source>
        <dbReference type="SMART" id="SM00644"/>
    </source>
</evidence>
<dbReference type="InterPro" id="IPR002502">
    <property type="entry name" value="Amidase_domain"/>
</dbReference>
<dbReference type="GO" id="GO:0071555">
    <property type="term" value="P:cell wall organization"/>
    <property type="evidence" value="ECO:0007669"/>
    <property type="project" value="UniProtKB-KW"/>
</dbReference>
<organism evidence="6 7">
    <name type="scientific">Candidatus Roizmanbacteria bacterium CG_4_9_14_3_um_filter_33_18</name>
    <dbReference type="NCBI Taxonomy" id="1974841"/>
    <lineage>
        <taxon>Bacteria</taxon>
        <taxon>Candidatus Roizmaniibacteriota</taxon>
    </lineage>
</organism>
<dbReference type="GO" id="GO:0008745">
    <property type="term" value="F:N-acetylmuramoyl-L-alanine amidase activity"/>
    <property type="evidence" value="ECO:0007669"/>
    <property type="project" value="UniProtKB-EC"/>
</dbReference>
<protein>
    <recommendedName>
        <fullName evidence="2">N-acetylmuramoyl-L-alanine amidase</fullName>
        <ecNumber evidence="2">3.5.1.28</ecNumber>
    </recommendedName>
</protein>
<dbReference type="EMBL" id="PFWL01000207">
    <property type="protein sequence ID" value="PJA55163.1"/>
    <property type="molecule type" value="Genomic_DNA"/>
</dbReference>
<evidence type="ECO:0000313" key="6">
    <source>
        <dbReference type="EMBL" id="PJA55163.1"/>
    </source>
</evidence>
<name>A0A2M7XWR0_9BACT</name>
<dbReference type="CDD" id="cd06583">
    <property type="entry name" value="PGRP"/>
    <property type="match status" value="1"/>
</dbReference>
<keyword evidence="4" id="KW-0961">Cell wall biogenesis/degradation</keyword>
<dbReference type="PANTHER" id="PTHR30417:SF1">
    <property type="entry name" value="N-ACETYLMURAMOYL-L-ALANINE AMIDASE AMID"/>
    <property type="match status" value="1"/>
</dbReference>
<dbReference type="Pfam" id="PF01510">
    <property type="entry name" value="Amidase_2"/>
    <property type="match status" value="1"/>
</dbReference>
<keyword evidence="3" id="KW-0378">Hydrolase</keyword>
<evidence type="ECO:0000313" key="7">
    <source>
        <dbReference type="Proteomes" id="UP000229647"/>
    </source>
</evidence>
<comment type="catalytic activity">
    <reaction evidence="1">
        <text>Hydrolyzes the link between N-acetylmuramoyl residues and L-amino acid residues in certain cell-wall glycopeptides.</text>
        <dbReference type="EC" id="3.5.1.28"/>
    </reaction>
</comment>
<dbReference type="EC" id="3.5.1.28" evidence="2"/>
<dbReference type="Gene3D" id="3.40.80.10">
    <property type="entry name" value="Peptidoglycan recognition protein-like"/>
    <property type="match status" value="1"/>
</dbReference>
<evidence type="ECO:0000256" key="1">
    <source>
        <dbReference type="ARBA" id="ARBA00001561"/>
    </source>
</evidence>
<dbReference type="PANTHER" id="PTHR30417">
    <property type="entry name" value="N-ACETYLMURAMOYL-L-ALANINE AMIDASE AMID"/>
    <property type="match status" value="1"/>
</dbReference>
<reference evidence="7" key="1">
    <citation type="submission" date="2017-09" db="EMBL/GenBank/DDBJ databases">
        <title>Depth-based differentiation of microbial function through sediment-hosted aquifers and enrichment of novel symbionts in the deep terrestrial subsurface.</title>
        <authorList>
            <person name="Probst A.J."/>
            <person name="Ladd B."/>
            <person name="Jarett J.K."/>
            <person name="Geller-Mcgrath D.E."/>
            <person name="Sieber C.M.K."/>
            <person name="Emerson J.B."/>
            <person name="Anantharaman K."/>
            <person name="Thomas B.C."/>
            <person name="Malmstrom R."/>
            <person name="Stieglmeier M."/>
            <person name="Klingl A."/>
            <person name="Woyke T."/>
            <person name="Ryan C.M."/>
            <person name="Banfield J.F."/>
        </authorList>
    </citation>
    <scope>NUCLEOTIDE SEQUENCE [LARGE SCALE GENOMIC DNA]</scope>
</reference>
<accession>A0A2M7XWR0</accession>
<dbReference type="SMART" id="SM00644">
    <property type="entry name" value="Ami_2"/>
    <property type="match status" value="1"/>
</dbReference>
<dbReference type="AlphaFoldDB" id="A0A2M7XWR0"/>
<dbReference type="InterPro" id="IPR036505">
    <property type="entry name" value="Amidase/PGRP_sf"/>
</dbReference>
<dbReference type="GO" id="GO:0009253">
    <property type="term" value="P:peptidoglycan catabolic process"/>
    <property type="evidence" value="ECO:0007669"/>
    <property type="project" value="InterPro"/>
</dbReference>
<dbReference type="Proteomes" id="UP000229647">
    <property type="component" value="Unassembled WGS sequence"/>
</dbReference>
<sequence>MTKELIADLLKTEAYSSAETSANQTLNESWTTALKDPLWYLIIKEDLELLIYQTDISTPRLKWLRKQLFHTVQESLKYNRIPLAEEHESFKFDSEREPINTLIIHHTEGRPQVDLDELNTQGFLLQYTQDFLKGRPILGQSITDKPVGSGHYRNERQVFYAYHWIIKPNGEAVRLLEDKNIGWHAGNWEVNKRSIGVTLAGNFDNTPPPENQIEGLTKLIRDEYAFINPQKILGHYEINSRKTCPGITFTNSWREKVIGKQ</sequence>
<dbReference type="InterPro" id="IPR051206">
    <property type="entry name" value="NAMLAA_amidase_2"/>
</dbReference>
<evidence type="ECO:0000256" key="3">
    <source>
        <dbReference type="ARBA" id="ARBA00022801"/>
    </source>
</evidence>
<evidence type="ECO:0000256" key="4">
    <source>
        <dbReference type="ARBA" id="ARBA00023316"/>
    </source>
</evidence>
<comment type="caution">
    <text evidence="6">The sequence shown here is derived from an EMBL/GenBank/DDBJ whole genome shotgun (WGS) entry which is preliminary data.</text>
</comment>
<proteinExistence type="predicted"/>
<evidence type="ECO:0000256" key="2">
    <source>
        <dbReference type="ARBA" id="ARBA00011901"/>
    </source>
</evidence>
<dbReference type="SUPFAM" id="SSF55846">
    <property type="entry name" value="N-acetylmuramoyl-L-alanine amidase-like"/>
    <property type="match status" value="1"/>
</dbReference>